<keyword evidence="2" id="KW-1185">Reference proteome</keyword>
<proteinExistence type="predicted"/>
<dbReference type="EMBL" id="MU128924">
    <property type="protein sequence ID" value="KAF9518494.1"/>
    <property type="molecule type" value="Genomic_DNA"/>
</dbReference>
<gene>
    <name evidence="1" type="ORF">BS47DRAFT_1338169</name>
</gene>
<organism evidence="1 2">
    <name type="scientific">Hydnum rufescens UP504</name>
    <dbReference type="NCBI Taxonomy" id="1448309"/>
    <lineage>
        <taxon>Eukaryota</taxon>
        <taxon>Fungi</taxon>
        <taxon>Dikarya</taxon>
        <taxon>Basidiomycota</taxon>
        <taxon>Agaricomycotina</taxon>
        <taxon>Agaricomycetes</taxon>
        <taxon>Cantharellales</taxon>
        <taxon>Hydnaceae</taxon>
        <taxon>Hydnum</taxon>
    </lineage>
</organism>
<name>A0A9P6B684_9AGAM</name>
<evidence type="ECO:0000313" key="2">
    <source>
        <dbReference type="Proteomes" id="UP000886523"/>
    </source>
</evidence>
<evidence type="ECO:0000313" key="1">
    <source>
        <dbReference type="EMBL" id="KAF9518494.1"/>
    </source>
</evidence>
<sequence length="62" mass="7083">MSNPQPTSTKFVVSMPDEWSEAEIYDTCTIFGRVLIRQYDDSSDSEVSEDQPSRSFALLDFI</sequence>
<dbReference type="Proteomes" id="UP000886523">
    <property type="component" value="Unassembled WGS sequence"/>
</dbReference>
<reference evidence="1" key="1">
    <citation type="journal article" date="2020" name="Nat. Commun.">
        <title>Large-scale genome sequencing of mycorrhizal fungi provides insights into the early evolution of symbiotic traits.</title>
        <authorList>
            <person name="Miyauchi S."/>
            <person name="Kiss E."/>
            <person name="Kuo A."/>
            <person name="Drula E."/>
            <person name="Kohler A."/>
            <person name="Sanchez-Garcia M."/>
            <person name="Morin E."/>
            <person name="Andreopoulos B."/>
            <person name="Barry K.W."/>
            <person name="Bonito G."/>
            <person name="Buee M."/>
            <person name="Carver A."/>
            <person name="Chen C."/>
            <person name="Cichocki N."/>
            <person name="Clum A."/>
            <person name="Culley D."/>
            <person name="Crous P.W."/>
            <person name="Fauchery L."/>
            <person name="Girlanda M."/>
            <person name="Hayes R.D."/>
            <person name="Keri Z."/>
            <person name="LaButti K."/>
            <person name="Lipzen A."/>
            <person name="Lombard V."/>
            <person name="Magnuson J."/>
            <person name="Maillard F."/>
            <person name="Murat C."/>
            <person name="Nolan M."/>
            <person name="Ohm R.A."/>
            <person name="Pangilinan J."/>
            <person name="Pereira M.F."/>
            <person name="Perotto S."/>
            <person name="Peter M."/>
            <person name="Pfister S."/>
            <person name="Riley R."/>
            <person name="Sitrit Y."/>
            <person name="Stielow J.B."/>
            <person name="Szollosi G."/>
            <person name="Zifcakova L."/>
            <person name="Stursova M."/>
            <person name="Spatafora J.W."/>
            <person name="Tedersoo L."/>
            <person name="Vaario L.M."/>
            <person name="Yamada A."/>
            <person name="Yan M."/>
            <person name="Wang P."/>
            <person name="Xu J."/>
            <person name="Bruns T."/>
            <person name="Baldrian P."/>
            <person name="Vilgalys R."/>
            <person name="Dunand C."/>
            <person name="Henrissat B."/>
            <person name="Grigoriev I.V."/>
            <person name="Hibbett D."/>
            <person name="Nagy L.G."/>
            <person name="Martin F.M."/>
        </authorList>
    </citation>
    <scope>NUCLEOTIDE SEQUENCE</scope>
    <source>
        <strain evidence="1">UP504</strain>
    </source>
</reference>
<accession>A0A9P6B684</accession>
<protein>
    <submittedName>
        <fullName evidence="1">Uncharacterized protein</fullName>
    </submittedName>
</protein>
<comment type="caution">
    <text evidence="1">The sequence shown here is derived from an EMBL/GenBank/DDBJ whole genome shotgun (WGS) entry which is preliminary data.</text>
</comment>
<dbReference type="AlphaFoldDB" id="A0A9P6B684"/>